<organism evidence="5 6">
    <name type="scientific">Cardiobacterium hominis</name>
    <dbReference type="NCBI Taxonomy" id="2718"/>
    <lineage>
        <taxon>Bacteria</taxon>
        <taxon>Pseudomonadati</taxon>
        <taxon>Pseudomonadota</taxon>
        <taxon>Gammaproteobacteria</taxon>
        <taxon>Cardiobacteriales</taxon>
        <taxon>Cardiobacteriaceae</taxon>
        <taxon>Cardiobacterium</taxon>
    </lineage>
</organism>
<name>A0A1C3H5L4_9GAMM</name>
<comment type="similarity">
    <text evidence="1">Belongs to the CRISPR-associated Csm4 family.</text>
</comment>
<dbReference type="AlphaFoldDB" id="A0A1C3H5L4"/>
<evidence type="ECO:0000256" key="1">
    <source>
        <dbReference type="ARBA" id="ARBA00005772"/>
    </source>
</evidence>
<dbReference type="EMBL" id="FKLO01000064">
    <property type="protein sequence ID" value="SAM68024.1"/>
    <property type="molecule type" value="Genomic_DNA"/>
</dbReference>
<dbReference type="NCBIfam" id="TIGR01903">
    <property type="entry name" value="cas5_csm4"/>
    <property type="match status" value="1"/>
</dbReference>
<dbReference type="InterPro" id="IPR005510">
    <property type="entry name" value="Csm4"/>
</dbReference>
<dbReference type="GO" id="GO:0051607">
    <property type="term" value="P:defense response to virus"/>
    <property type="evidence" value="ECO:0007669"/>
    <property type="project" value="UniProtKB-KW"/>
</dbReference>
<dbReference type="RefSeq" id="WP_079541455.1">
    <property type="nucleotide sequence ID" value="NZ_CP171111.1"/>
</dbReference>
<evidence type="ECO:0000256" key="3">
    <source>
        <dbReference type="ARBA" id="ARBA00022884"/>
    </source>
</evidence>
<evidence type="ECO:0000256" key="2">
    <source>
        <dbReference type="ARBA" id="ARBA00016109"/>
    </source>
</evidence>
<dbReference type="Proteomes" id="UP000190837">
    <property type="component" value="Unassembled WGS sequence"/>
</dbReference>
<dbReference type="GO" id="GO:0003723">
    <property type="term" value="F:RNA binding"/>
    <property type="evidence" value="ECO:0007669"/>
    <property type="project" value="UniProtKB-KW"/>
</dbReference>
<evidence type="ECO:0000313" key="5">
    <source>
        <dbReference type="EMBL" id="SAM68024.1"/>
    </source>
</evidence>
<reference evidence="6" key="1">
    <citation type="submission" date="2016-04" db="EMBL/GenBank/DDBJ databases">
        <authorList>
            <person name="Tagini F."/>
        </authorList>
    </citation>
    <scope>NUCLEOTIDE SEQUENCE [LARGE SCALE GENOMIC DNA]</scope>
    <source>
        <strain evidence="6">CHUV0807</strain>
    </source>
</reference>
<sequence length="304" mass="33128">MDALKITLTPQTAFGTPLVGDTLFGHLCWGIAEAYGVARLRDLLDGYTAGAPFLIASDAFPAHYLPLPTLPSEYWEAGEETDRKKLKKKQWLPLEALKEPVRAWQKHAKSNNDIAADLITSHSQAHNTINRATHTTGTGAFAPYSSEQNWYSAGSAWQLYLLHDPARISHDELVRILANLGHSGYGRDASTGLGKYQVEACEASDLFKREGNAAMTLAPCCPQGQSFDRAHSYYQTLTRFGRHGNVQATAGNPFKKPVLMAQSGAVFSGERHGRPWIGQGIGDISTTLPATVHQGYAPVIALEL</sequence>
<gene>
    <name evidence="5" type="ORF">CHUV0807_1873</name>
</gene>
<protein>
    <recommendedName>
        <fullName evidence="2">CRISPR system Cms protein Csm4</fullName>
    </recommendedName>
</protein>
<proteinExistence type="inferred from homology"/>
<evidence type="ECO:0000256" key="4">
    <source>
        <dbReference type="ARBA" id="ARBA00023118"/>
    </source>
</evidence>
<keyword evidence="3" id="KW-0694">RNA-binding</keyword>
<evidence type="ECO:0000313" key="6">
    <source>
        <dbReference type="Proteomes" id="UP000190837"/>
    </source>
</evidence>
<accession>A0A1C3H5L4</accession>
<keyword evidence="4" id="KW-0051">Antiviral defense</keyword>